<dbReference type="GO" id="GO:0000428">
    <property type="term" value="C:DNA-directed RNA polymerase complex"/>
    <property type="evidence" value="ECO:0007669"/>
    <property type="project" value="UniProtKB-KW"/>
</dbReference>
<keyword evidence="2" id="KW-0808">Transferase</keyword>
<keyword evidence="2" id="KW-0804">Transcription</keyword>
<feature type="domain" description="RNA polymerase Rpb1" evidence="1">
    <location>
        <begin position="37"/>
        <end position="103"/>
    </location>
</feature>
<dbReference type="GO" id="GO:0006351">
    <property type="term" value="P:DNA-templated transcription"/>
    <property type="evidence" value="ECO:0007669"/>
    <property type="project" value="InterPro"/>
</dbReference>
<keyword evidence="2" id="KW-0548">Nucleotidyltransferase</keyword>
<accession>A0A9Q8QD80</accession>
<dbReference type="EMBL" id="CP086356">
    <property type="protein sequence ID" value="UNI17858.1"/>
    <property type="molecule type" value="Genomic_DNA"/>
</dbReference>
<name>A0A9Q8QD80_9HYPO</name>
<dbReference type="EC" id="2.7.7.6" evidence="2"/>
<dbReference type="GO" id="GO:0003899">
    <property type="term" value="F:DNA-directed RNA polymerase activity"/>
    <property type="evidence" value="ECO:0007669"/>
    <property type="project" value="UniProtKB-EC"/>
</dbReference>
<organism evidence="2 3">
    <name type="scientific">Purpureocillium takamizusanense</name>
    <dbReference type="NCBI Taxonomy" id="2060973"/>
    <lineage>
        <taxon>Eukaryota</taxon>
        <taxon>Fungi</taxon>
        <taxon>Dikarya</taxon>
        <taxon>Ascomycota</taxon>
        <taxon>Pezizomycotina</taxon>
        <taxon>Sordariomycetes</taxon>
        <taxon>Hypocreomycetidae</taxon>
        <taxon>Hypocreales</taxon>
        <taxon>Ophiocordycipitaceae</taxon>
        <taxon>Purpureocillium</taxon>
    </lineage>
</organism>
<proteinExistence type="predicted"/>
<dbReference type="AlphaFoldDB" id="A0A9Q8QD80"/>
<sequence>MGCAVVIGANFGSSAAPSWVRYSSLSKWDARLALSSDFFNIKATDSSNLRPSEAIPTAQRILGIMNMVRGQGRVSRETDTNLTILIKDIVHSRPAFKEAVGSLPMSRTGTTSLLVCFDSQKS</sequence>
<dbReference type="RefSeq" id="XP_047841339.1">
    <property type="nucleotide sequence ID" value="XM_047985362.1"/>
</dbReference>
<keyword evidence="3" id="KW-1185">Reference proteome</keyword>
<keyword evidence="2" id="KW-0240">DNA-directed RNA polymerase</keyword>
<dbReference type="KEGG" id="ptkz:JDV02_004172"/>
<gene>
    <name evidence="2" type="primary">RPO21_1</name>
    <name evidence="2" type="ORF">JDV02_004172</name>
</gene>
<reference evidence="2" key="1">
    <citation type="submission" date="2021-11" db="EMBL/GenBank/DDBJ databases">
        <title>Purpureocillium_takamizusanense_genome.</title>
        <authorList>
            <person name="Nguyen N.-H."/>
        </authorList>
    </citation>
    <scope>NUCLEOTIDE SEQUENCE</scope>
    <source>
        <strain evidence="2">PT3</strain>
    </source>
</reference>
<dbReference type="Pfam" id="PF04992">
    <property type="entry name" value="RNA_pol_Rpb1_6"/>
    <property type="match status" value="1"/>
</dbReference>
<evidence type="ECO:0000313" key="2">
    <source>
        <dbReference type="EMBL" id="UNI17858.1"/>
    </source>
</evidence>
<evidence type="ECO:0000259" key="1">
    <source>
        <dbReference type="Pfam" id="PF04992"/>
    </source>
</evidence>
<dbReference type="InterPro" id="IPR007075">
    <property type="entry name" value="RNA_pol_Rpb1_6"/>
</dbReference>
<dbReference type="GeneID" id="72066127"/>
<dbReference type="Proteomes" id="UP000829364">
    <property type="component" value="Chromosome 3"/>
</dbReference>
<evidence type="ECO:0000313" key="3">
    <source>
        <dbReference type="Proteomes" id="UP000829364"/>
    </source>
</evidence>
<dbReference type="GO" id="GO:0003677">
    <property type="term" value="F:DNA binding"/>
    <property type="evidence" value="ECO:0007669"/>
    <property type="project" value="InterPro"/>
</dbReference>
<protein>
    <submittedName>
        <fullName evidence="2">DNA-directed RNA polymerase</fullName>
        <ecNumber evidence="2">2.7.7.6</ecNumber>
    </submittedName>
</protein>